<evidence type="ECO:0000256" key="3">
    <source>
        <dbReference type="ARBA" id="ARBA00012668"/>
    </source>
</evidence>
<dbReference type="EMBL" id="KE720921">
    <property type="protein sequence ID" value="ERF73850.1"/>
    <property type="molecule type" value="Genomic_DNA"/>
</dbReference>
<evidence type="ECO:0000259" key="16">
    <source>
        <dbReference type="PROSITE" id="PS51384"/>
    </source>
</evidence>
<keyword evidence="18" id="KW-1185">Reference proteome</keyword>
<accession>U1HTE3</accession>
<dbReference type="Gene3D" id="3.40.50.80">
    <property type="entry name" value="Nucleotide-binding domain of ferredoxin-NADP reductase (FNR) module"/>
    <property type="match status" value="2"/>
</dbReference>
<feature type="transmembrane region" description="Helical" evidence="15">
    <location>
        <begin position="20"/>
        <end position="42"/>
    </location>
</feature>
<proteinExistence type="inferred from homology"/>
<keyword evidence="7" id="KW-0249">Electron transport</keyword>
<protein>
    <recommendedName>
        <fullName evidence="3">ferric-chelate reductase (NADPH)</fullName>
        <ecNumber evidence="3">1.16.1.9</ecNumber>
    </recommendedName>
</protein>
<dbReference type="GO" id="GO:0015677">
    <property type="term" value="P:copper ion import"/>
    <property type="evidence" value="ECO:0007669"/>
    <property type="project" value="TreeGrafter"/>
</dbReference>
<name>U1HTE3_ENDPU</name>
<dbReference type="PROSITE" id="PS51384">
    <property type="entry name" value="FAD_FR"/>
    <property type="match status" value="1"/>
</dbReference>
<dbReference type="SUPFAM" id="SSF63380">
    <property type="entry name" value="Riboflavin synthase domain-like"/>
    <property type="match status" value="1"/>
</dbReference>
<dbReference type="InterPro" id="IPR013121">
    <property type="entry name" value="Fe_red_NAD-bd_6"/>
</dbReference>
<dbReference type="OrthoDB" id="3944240at2759"/>
<evidence type="ECO:0000256" key="7">
    <source>
        <dbReference type="ARBA" id="ARBA00022982"/>
    </source>
</evidence>
<evidence type="ECO:0000256" key="5">
    <source>
        <dbReference type="ARBA" id="ARBA00022475"/>
    </source>
</evidence>
<keyword evidence="11 15" id="KW-0472">Membrane</keyword>
<organism evidence="17 18">
    <name type="scientific">Endocarpon pusillum (strain Z07020 / HMAS-L-300199)</name>
    <name type="common">Lichen-forming fungus</name>
    <dbReference type="NCBI Taxonomy" id="1263415"/>
    <lineage>
        <taxon>Eukaryota</taxon>
        <taxon>Fungi</taxon>
        <taxon>Dikarya</taxon>
        <taxon>Ascomycota</taxon>
        <taxon>Pezizomycotina</taxon>
        <taxon>Eurotiomycetes</taxon>
        <taxon>Chaetothyriomycetidae</taxon>
        <taxon>Verrucariales</taxon>
        <taxon>Verrucariaceae</taxon>
        <taxon>Endocarpon</taxon>
    </lineage>
</organism>
<evidence type="ECO:0000256" key="10">
    <source>
        <dbReference type="ARBA" id="ARBA00023065"/>
    </source>
</evidence>
<dbReference type="GO" id="GO:0052851">
    <property type="term" value="F:ferric-chelate reductase (NADPH) activity"/>
    <property type="evidence" value="ECO:0007669"/>
    <property type="project" value="UniProtKB-EC"/>
</dbReference>
<sequence>MGDTSTGNGVPNLFYVQKMYWAVLGAAIACATLINVLNKVLALQRYQSQQSKPKSMFWVSFATATAVARELSYAPLGTLRWRRWSFRFPNLGRTTLVFSNVIVVLVLCFYKLDTQDKWSWEDIGYRTGFVSIAQLPLIVLLSAKENIIGMLTGFGYERLNWLHRWTARTLWLSATLHMGFWFRNWARYDYVKVKLTTDPITQRGFAAWCILTFIVITSATPMRKLSYEMFVISHLLTFAGFIAAIWLHVPDEVKVWVWLPIALFALDRLLRMRRMLYLNLTPFHFWKMKVNGLWANSASFTALPDGVTRVSIDKPVFMWKPGQHVFLSCHSVLPLQSHPFTIASLPSDGKLEFFVKAHQGGTKEFLHHATKSDALPLANQNSGSTMRKVGIEGPYGRMRNLRQFDSVVFFAGSTGATFTVPHLRYIVQSWLLDKDVIPRHSLTDEIALTRRIRFVWVVKSRNQLDWFITQLHQVIDNTAMGRTKHPKDDRQVDISVYITCDEALYAEKSTSTRSCKSGAHGEPKQAKSGLGEKGTMEKRDPEKVVEVNCLQSSEHNHSEGGGCGPDGSCCCRATIEDEPNRPVCTCAHGSKATTTSSATLASEAEPSNRPAVTPNPAMKFLFGRPQPRSIIRKVLEEAEGESAVVVCGPQGLQDDVRASVVALSDERAVHKGTGAQGIYLHVEGFGY</sequence>
<evidence type="ECO:0000256" key="2">
    <source>
        <dbReference type="ARBA" id="ARBA00006278"/>
    </source>
</evidence>
<evidence type="ECO:0000256" key="1">
    <source>
        <dbReference type="ARBA" id="ARBA00004651"/>
    </source>
</evidence>
<feature type="transmembrane region" description="Helical" evidence="15">
    <location>
        <begin position="229"/>
        <end position="249"/>
    </location>
</feature>
<feature type="transmembrane region" description="Helical" evidence="15">
    <location>
        <begin position="165"/>
        <end position="185"/>
    </location>
</feature>
<keyword evidence="8 15" id="KW-1133">Transmembrane helix</keyword>
<keyword evidence="5" id="KW-1003">Cell membrane</keyword>
<dbReference type="AlphaFoldDB" id="U1HTE3"/>
<dbReference type="CDD" id="cd06186">
    <property type="entry name" value="NOX_Duox_like_FAD_NADP"/>
    <property type="match status" value="1"/>
</dbReference>
<evidence type="ECO:0000256" key="13">
    <source>
        <dbReference type="ARBA" id="ARBA00048483"/>
    </source>
</evidence>
<dbReference type="PANTHER" id="PTHR32361">
    <property type="entry name" value="FERRIC/CUPRIC REDUCTASE TRANSMEMBRANE COMPONENT"/>
    <property type="match status" value="1"/>
</dbReference>
<dbReference type="SFLD" id="SFLDS00052">
    <property type="entry name" value="Ferric_Reductase_Domain"/>
    <property type="match status" value="1"/>
</dbReference>
<evidence type="ECO:0000256" key="9">
    <source>
        <dbReference type="ARBA" id="ARBA00023002"/>
    </source>
</evidence>
<comment type="catalytic activity">
    <reaction evidence="13">
        <text>2 a Fe(II)-siderophore + NADP(+) + H(+) = 2 a Fe(III)-siderophore + NADPH</text>
        <dbReference type="Rhea" id="RHEA:28795"/>
        <dbReference type="Rhea" id="RHEA-COMP:11342"/>
        <dbReference type="Rhea" id="RHEA-COMP:11344"/>
        <dbReference type="ChEBI" id="CHEBI:15378"/>
        <dbReference type="ChEBI" id="CHEBI:29033"/>
        <dbReference type="ChEBI" id="CHEBI:29034"/>
        <dbReference type="ChEBI" id="CHEBI:57783"/>
        <dbReference type="ChEBI" id="CHEBI:58349"/>
        <dbReference type="EC" id="1.16.1.9"/>
    </reaction>
</comment>
<keyword evidence="9" id="KW-0560">Oxidoreductase</keyword>
<evidence type="ECO:0000256" key="4">
    <source>
        <dbReference type="ARBA" id="ARBA00022448"/>
    </source>
</evidence>
<keyword evidence="6 15" id="KW-0812">Transmembrane</keyword>
<evidence type="ECO:0000256" key="14">
    <source>
        <dbReference type="SAM" id="MobiDB-lite"/>
    </source>
</evidence>
<feature type="domain" description="FAD-binding FR-type" evidence="16">
    <location>
        <begin position="283"/>
        <end position="401"/>
    </location>
</feature>
<dbReference type="OMA" id="FVWVIKS"/>
<dbReference type="HOGENOM" id="CLU_010365_6_0_1"/>
<evidence type="ECO:0000256" key="6">
    <source>
        <dbReference type="ARBA" id="ARBA00022692"/>
    </source>
</evidence>
<dbReference type="GO" id="GO:0006826">
    <property type="term" value="P:iron ion transport"/>
    <property type="evidence" value="ECO:0007669"/>
    <property type="project" value="TreeGrafter"/>
</dbReference>
<dbReference type="GO" id="GO:0006879">
    <property type="term" value="P:intracellular iron ion homeostasis"/>
    <property type="evidence" value="ECO:0007669"/>
    <property type="project" value="TreeGrafter"/>
</dbReference>
<evidence type="ECO:0000313" key="18">
    <source>
        <dbReference type="Proteomes" id="UP000019373"/>
    </source>
</evidence>
<evidence type="ECO:0000313" key="17">
    <source>
        <dbReference type="EMBL" id="ERF73850.1"/>
    </source>
</evidence>
<evidence type="ECO:0000256" key="11">
    <source>
        <dbReference type="ARBA" id="ARBA00023136"/>
    </source>
</evidence>
<dbReference type="InterPro" id="IPR013112">
    <property type="entry name" value="FAD-bd_8"/>
</dbReference>
<feature type="transmembrane region" description="Helical" evidence="15">
    <location>
        <begin position="255"/>
        <end position="270"/>
    </location>
</feature>
<evidence type="ECO:0000256" key="12">
    <source>
        <dbReference type="ARBA" id="ARBA00023180"/>
    </source>
</evidence>
<dbReference type="InterPro" id="IPR017927">
    <property type="entry name" value="FAD-bd_FR_type"/>
</dbReference>
<dbReference type="SFLD" id="SFLDG01168">
    <property type="entry name" value="Ferric_reductase_subgroup_(FRE"/>
    <property type="match status" value="1"/>
</dbReference>
<dbReference type="Pfam" id="PF01794">
    <property type="entry name" value="Ferric_reduct"/>
    <property type="match status" value="1"/>
</dbReference>
<evidence type="ECO:0000256" key="15">
    <source>
        <dbReference type="SAM" id="Phobius"/>
    </source>
</evidence>
<dbReference type="Pfam" id="PF08030">
    <property type="entry name" value="NAD_binding_6"/>
    <property type="match status" value="1"/>
</dbReference>
<feature type="region of interest" description="Disordered" evidence="14">
    <location>
        <begin position="512"/>
        <end position="539"/>
    </location>
</feature>
<dbReference type="InterPro" id="IPR039261">
    <property type="entry name" value="FNR_nucleotide-bd"/>
</dbReference>
<dbReference type="InterPro" id="IPR017938">
    <property type="entry name" value="Riboflavin_synthase-like_b-brl"/>
</dbReference>
<comment type="subcellular location">
    <subcellularLocation>
        <location evidence="1">Cell membrane</location>
        <topology evidence="1">Multi-pass membrane protein</topology>
    </subcellularLocation>
</comment>
<keyword evidence="10" id="KW-0406">Ion transport</keyword>
<dbReference type="InterPro" id="IPR013130">
    <property type="entry name" value="Fe3_Rdtase_TM_dom"/>
</dbReference>
<dbReference type="Proteomes" id="UP000019373">
    <property type="component" value="Unassembled WGS sequence"/>
</dbReference>
<dbReference type="InterPro" id="IPR051410">
    <property type="entry name" value="Ferric/Cupric_Reductase"/>
</dbReference>
<feature type="transmembrane region" description="Helical" evidence="15">
    <location>
        <begin position="205"/>
        <end position="222"/>
    </location>
</feature>
<dbReference type="Gene3D" id="2.40.30.10">
    <property type="entry name" value="Translation factors"/>
    <property type="match status" value="1"/>
</dbReference>
<gene>
    <name evidence="17" type="ORF">EPUS_05555</name>
</gene>
<dbReference type="Pfam" id="PF08022">
    <property type="entry name" value="FAD_binding_8"/>
    <property type="match status" value="1"/>
</dbReference>
<dbReference type="eggNOG" id="KOG0039">
    <property type="taxonomic scope" value="Eukaryota"/>
</dbReference>
<reference evidence="18" key="1">
    <citation type="journal article" date="2014" name="BMC Genomics">
        <title>Genome characteristics reveal the impact of lichenization on lichen-forming fungus Endocarpon pusillum Hedwig (Verrucariales, Ascomycota).</title>
        <authorList>
            <person name="Wang Y.-Y."/>
            <person name="Liu B."/>
            <person name="Zhang X.-Y."/>
            <person name="Zhou Q.-M."/>
            <person name="Zhang T."/>
            <person name="Li H."/>
            <person name="Yu Y.-F."/>
            <person name="Zhang X.-L."/>
            <person name="Hao X.-Y."/>
            <person name="Wang M."/>
            <person name="Wang L."/>
            <person name="Wei J.-C."/>
        </authorList>
    </citation>
    <scope>NUCLEOTIDE SEQUENCE [LARGE SCALE GENOMIC DNA]</scope>
    <source>
        <strain evidence="18">Z07020 / HMAS-L-300199</strain>
    </source>
</reference>
<dbReference type="SUPFAM" id="SSF52343">
    <property type="entry name" value="Ferredoxin reductase-like, C-terminal NADP-linked domain"/>
    <property type="match status" value="1"/>
</dbReference>
<evidence type="ECO:0000256" key="8">
    <source>
        <dbReference type="ARBA" id="ARBA00022989"/>
    </source>
</evidence>
<dbReference type="RefSeq" id="XP_007800551.1">
    <property type="nucleotide sequence ID" value="XM_007802360.1"/>
</dbReference>
<feature type="transmembrane region" description="Helical" evidence="15">
    <location>
        <begin position="90"/>
        <end position="112"/>
    </location>
</feature>
<dbReference type="GeneID" id="19240503"/>
<keyword evidence="4" id="KW-0813">Transport</keyword>
<dbReference type="EC" id="1.16.1.9" evidence="3"/>
<dbReference type="GO" id="GO:0005886">
    <property type="term" value="C:plasma membrane"/>
    <property type="evidence" value="ECO:0007669"/>
    <property type="project" value="UniProtKB-SubCell"/>
</dbReference>
<dbReference type="PANTHER" id="PTHR32361:SF9">
    <property type="entry name" value="FERRIC REDUCTASE TRANSMEMBRANE COMPONENT 3-RELATED"/>
    <property type="match status" value="1"/>
</dbReference>
<keyword evidence="12" id="KW-0325">Glycoprotein</keyword>
<feature type="transmembrane region" description="Helical" evidence="15">
    <location>
        <begin position="124"/>
        <end position="144"/>
    </location>
</feature>
<comment type="similarity">
    <text evidence="2">Belongs to the ferric reductase (FRE) family.</text>
</comment>